<dbReference type="RefSeq" id="XP_041188130.1">
    <property type="nucleotide sequence ID" value="XM_041341008.1"/>
</dbReference>
<evidence type="ECO:0000313" key="2">
    <source>
        <dbReference type="Proteomes" id="UP000807769"/>
    </source>
</evidence>
<dbReference type="EMBL" id="JABBWG010000043">
    <property type="protein sequence ID" value="KAG1807527.1"/>
    <property type="molecule type" value="Genomic_DNA"/>
</dbReference>
<name>A0A9P7DZZ6_9AGAM</name>
<comment type="caution">
    <text evidence="1">The sequence shown here is derived from an EMBL/GenBank/DDBJ whole genome shotgun (WGS) entry which is preliminary data.</text>
</comment>
<keyword evidence="2" id="KW-1185">Reference proteome</keyword>
<dbReference type="OrthoDB" id="2688793at2759"/>
<sequence length="229" mass="24116">MSSATPAAAPKMTFTTVAASLSEEANCIQGEQKLNGSRSEYANVIGAGIPESWVNSKTGIHMHKSNPKGIACDNPACVGLPQSLTHDREHCFQPGGGMEGKGRVPAHSRKPFRKDVAAAATTDTPVNPSSTFSPSISNADLACTIIKEIDDPSDSSPTTENIACIVCQAMSMILDSGTTSTLITDCKFFWNFSNDSHVVVKMANHGQLPISGQGDCVADLNIGGKIHRI</sequence>
<proteinExistence type="predicted"/>
<protein>
    <submittedName>
        <fullName evidence="1">Uncharacterized protein</fullName>
    </submittedName>
</protein>
<gene>
    <name evidence="1" type="ORF">BJ212DRAFT_1485640</name>
</gene>
<reference evidence="1" key="1">
    <citation type="journal article" date="2020" name="New Phytol.">
        <title>Comparative genomics reveals dynamic genome evolution in host specialist ectomycorrhizal fungi.</title>
        <authorList>
            <person name="Lofgren L.A."/>
            <person name="Nguyen N.H."/>
            <person name="Vilgalys R."/>
            <person name="Ruytinx J."/>
            <person name="Liao H.L."/>
            <person name="Branco S."/>
            <person name="Kuo A."/>
            <person name="LaButti K."/>
            <person name="Lipzen A."/>
            <person name="Andreopoulos W."/>
            <person name="Pangilinan J."/>
            <person name="Riley R."/>
            <person name="Hundley H."/>
            <person name="Na H."/>
            <person name="Barry K."/>
            <person name="Grigoriev I.V."/>
            <person name="Stajich J.E."/>
            <person name="Kennedy P.G."/>
        </authorList>
    </citation>
    <scope>NUCLEOTIDE SEQUENCE</scope>
    <source>
        <strain evidence="1">MN1</strain>
    </source>
</reference>
<dbReference type="Proteomes" id="UP000807769">
    <property type="component" value="Unassembled WGS sequence"/>
</dbReference>
<dbReference type="GeneID" id="64635024"/>
<evidence type="ECO:0000313" key="1">
    <source>
        <dbReference type="EMBL" id="KAG1807527.1"/>
    </source>
</evidence>
<dbReference type="AlphaFoldDB" id="A0A9P7DZZ6"/>
<accession>A0A9P7DZZ6</accession>
<organism evidence="1 2">
    <name type="scientific">Suillus subaureus</name>
    <dbReference type="NCBI Taxonomy" id="48587"/>
    <lineage>
        <taxon>Eukaryota</taxon>
        <taxon>Fungi</taxon>
        <taxon>Dikarya</taxon>
        <taxon>Basidiomycota</taxon>
        <taxon>Agaricomycotina</taxon>
        <taxon>Agaricomycetes</taxon>
        <taxon>Agaricomycetidae</taxon>
        <taxon>Boletales</taxon>
        <taxon>Suillineae</taxon>
        <taxon>Suillaceae</taxon>
        <taxon>Suillus</taxon>
    </lineage>
</organism>